<reference evidence="3" key="1">
    <citation type="submission" date="2023-06" db="EMBL/GenBank/DDBJ databases">
        <authorList>
            <consortium name="Lawrence Berkeley National Laboratory"/>
            <person name="Ahrendt S."/>
            <person name="Sahu N."/>
            <person name="Indic B."/>
            <person name="Wong-Bajracharya J."/>
            <person name="Merenyi Z."/>
            <person name="Ke H.-M."/>
            <person name="Monk M."/>
            <person name="Kocsube S."/>
            <person name="Drula E."/>
            <person name="Lipzen A."/>
            <person name="Balint B."/>
            <person name="Henrissat B."/>
            <person name="Andreopoulos B."/>
            <person name="Martin F.M."/>
            <person name="Harder C.B."/>
            <person name="Rigling D."/>
            <person name="Ford K.L."/>
            <person name="Foster G.D."/>
            <person name="Pangilinan J."/>
            <person name="Papanicolaou A."/>
            <person name="Barry K."/>
            <person name="LaButti K."/>
            <person name="Viragh M."/>
            <person name="Koriabine M."/>
            <person name="Yan M."/>
            <person name="Riley R."/>
            <person name="Champramary S."/>
            <person name="Plett K.L."/>
            <person name="Tsai I.J."/>
            <person name="Slot J."/>
            <person name="Sipos G."/>
            <person name="Plett J."/>
            <person name="Nagy L.G."/>
            <person name="Grigoriev I.V."/>
        </authorList>
    </citation>
    <scope>NUCLEOTIDE SEQUENCE</scope>
    <source>
        <strain evidence="3">HWK02</strain>
    </source>
</reference>
<evidence type="ECO:0000256" key="1">
    <source>
        <dbReference type="ARBA" id="ARBA00009005"/>
    </source>
</evidence>
<proteinExistence type="inferred from homology"/>
<sequence>MSSSQAMSYIPQESRQRLGLEPSPQALARNGPSPFWAVLIGIDAYPAHPLNGCVSDARAMGNYLINHLGVPEGHIRRLLCPRNDPSPNDSDLVPTRANIVDTILGLYNDARIQFGDNIIIYFAGHGASYECQNHEDNSGQVCLCGIEAMCPSDRNTVDYCNNIVTDITDRELNTILTQICHAKGRKITVILDCCFSASLVRASAAQIPEGVRSMPPSHLQQEELS</sequence>
<organism evidence="3 4">
    <name type="scientific">Armillaria luteobubalina</name>
    <dbReference type="NCBI Taxonomy" id="153913"/>
    <lineage>
        <taxon>Eukaryota</taxon>
        <taxon>Fungi</taxon>
        <taxon>Dikarya</taxon>
        <taxon>Basidiomycota</taxon>
        <taxon>Agaricomycotina</taxon>
        <taxon>Agaricomycetes</taxon>
        <taxon>Agaricomycetidae</taxon>
        <taxon>Agaricales</taxon>
        <taxon>Marasmiineae</taxon>
        <taxon>Physalacriaceae</taxon>
        <taxon>Armillaria</taxon>
    </lineage>
</organism>
<evidence type="ECO:0000313" key="3">
    <source>
        <dbReference type="EMBL" id="KAK0502091.1"/>
    </source>
</evidence>
<dbReference type="Gene3D" id="3.40.50.1460">
    <property type="match status" value="1"/>
</dbReference>
<dbReference type="EMBL" id="JAUEPU010000005">
    <property type="protein sequence ID" value="KAK0502091.1"/>
    <property type="molecule type" value="Genomic_DNA"/>
</dbReference>
<comment type="caution">
    <text evidence="3">The sequence shown here is derived from an EMBL/GenBank/DDBJ whole genome shotgun (WGS) entry which is preliminary data.</text>
</comment>
<protein>
    <submittedName>
        <fullName evidence="3">Caspase domain-containing protein</fullName>
    </submittedName>
</protein>
<dbReference type="PANTHER" id="PTHR48104">
    <property type="entry name" value="METACASPASE-4"/>
    <property type="match status" value="1"/>
</dbReference>
<dbReference type="AlphaFoldDB" id="A0AA39TW23"/>
<gene>
    <name evidence="3" type="ORF">EDD18DRAFT_1245561</name>
</gene>
<feature type="domain" description="Peptidase C14 caspase" evidence="2">
    <location>
        <begin position="36"/>
        <end position="196"/>
    </location>
</feature>
<dbReference type="Pfam" id="PF00656">
    <property type="entry name" value="Peptidase_C14"/>
    <property type="match status" value="1"/>
</dbReference>
<keyword evidence="4" id="KW-1185">Reference proteome</keyword>
<dbReference type="GO" id="GO:0004197">
    <property type="term" value="F:cysteine-type endopeptidase activity"/>
    <property type="evidence" value="ECO:0007669"/>
    <property type="project" value="InterPro"/>
</dbReference>
<feature type="non-terminal residue" evidence="3">
    <location>
        <position position="1"/>
    </location>
</feature>
<dbReference type="InterPro" id="IPR011600">
    <property type="entry name" value="Pept_C14_caspase"/>
</dbReference>
<evidence type="ECO:0000259" key="2">
    <source>
        <dbReference type="Pfam" id="PF00656"/>
    </source>
</evidence>
<name>A0AA39TW23_9AGAR</name>
<comment type="similarity">
    <text evidence="1">Belongs to the peptidase C14B family.</text>
</comment>
<dbReference type="InterPro" id="IPR050452">
    <property type="entry name" value="Metacaspase"/>
</dbReference>
<dbReference type="PANTHER" id="PTHR48104:SF30">
    <property type="entry name" value="METACASPASE-1"/>
    <property type="match status" value="1"/>
</dbReference>
<dbReference type="GO" id="GO:0006508">
    <property type="term" value="P:proteolysis"/>
    <property type="evidence" value="ECO:0007669"/>
    <property type="project" value="InterPro"/>
</dbReference>
<accession>A0AA39TW23</accession>
<evidence type="ECO:0000313" key="4">
    <source>
        <dbReference type="Proteomes" id="UP001175228"/>
    </source>
</evidence>
<dbReference type="Proteomes" id="UP001175228">
    <property type="component" value="Unassembled WGS sequence"/>
</dbReference>
<dbReference type="GO" id="GO:0005737">
    <property type="term" value="C:cytoplasm"/>
    <property type="evidence" value="ECO:0007669"/>
    <property type="project" value="TreeGrafter"/>
</dbReference>